<dbReference type="InterPro" id="IPR011055">
    <property type="entry name" value="Dup_hybrid_motif"/>
</dbReference>
<dbReference type="Pfam" id="PF01551">
    <property type="entry name" value="Peptidase_M23"/>
    <property type="match status" value="1"/>
</dbReference>
<reference evidence="2 5" key="3">
    <citation type="journal article" date="2019" name="Nat. Med.">
        <title>A library of human gut bacterial isolates paired with longitudinal multiomics data enables mechanistic microbiome research.</title>
        <authorList>
            <person name="Poyet M."/>
            <person name="Groussin M."/>
            <person name="Gibbons S.M."/>
            <person name="Avila-Pacheco J."/>
            <person name="Jiang X."/>
            <person name="Kearney S.M."/>
            <person name="Perrotta A.R."/>
            <person name="Berdy B."/>
            <person name="Zhao S."/>
            <person name="Lieberman T.D."/>
            <person name="Swanson P.K."/>
            <person name="Smith M."/>
            <person name="Roesemann S."/>
            <person name="Alexander J.E."/>
            <person name="Rich S.A."/>
            <person name="Livny J."/>
            <person name="Vlamakis H."/>
            <person name="Clish C."/>
            <person name="Bullock K."/>
            <person name="Deik A."/>
            <person name="Scott J."/>
            <person name="Pierce K.A."/>
            <person name="Xavier R.J."/>
            <person name="Alm E.J."/>
        </authorList>
    </citation>
    <scope>NUCLEOTIDE SEQUENCE [LARGE SCALE GENOMIC DNA]</scope>
    <source>
        <strain evidence="2 5">BIOML-A2</strain>
    </source>
</reference>
<dbReference type="PANTHER" id="PTHR21666">
    <property type="entry name" value="PEPTIDASE-RELATED"/>
    <property type="match status" value="1"/>
</dbReference>
<dbReference type="PANTHER" id="PTHR21666:SF270">
    <property type="entry name" value="MUREIN HYDROLASE ACTIVATOR ENVC"/>
    <property type="match status" value="1"/>
</dbReference>
<comment type="caution">
    <text evidence="3">The sequence shown here is derived from an EMBL/GenBank/DDBJ whole genome shotgun (WGS) entry which is preliminary data.</text>
</comment>
<dbReference type="InterPro" id="IPR050570">
    <property type="entry name" value="Cell_wall_metabolism_enzyme"/>
</dbReference>
<dbReference type="RefSeq" id="WP_021660954.1">
    <property type="nucleotide sequence ID" value="NZ_FQVY01000002.1"/>
</dbReference>
<sequence>MAQRLIQPLNRTRVTASYKWGGAYQREFGAPHYGQDMTGGPIVYAQGEGTVAFAGWDNVCGYVVGIVYDDCANHFDGGHRPLVGRYYHMADVRVKKGQRVTKDTRIGTVGNTGKLTTGPHLHVEFDTDTRYPAYTPTLTGHSNLLKRGLRGARDTTVDPMRVTHCKASGPDWQAIAAGYGRDWVDPRDAQIPEIQ</sequence>
<accession>A0AAQ1MDF2</accession>
<proteinExistence type="predicted"/>
<name>A0AAQ1MDF2_9FIRM</name>
<dbReference type="GO" id="GO:0004222">
    <property type="term" value="F:metalloendopeptidase activity"/>
    <property type="evidence" value="ECO:0007669"/>
    <property type="project" value="TreeGrafter"/>
</dbReference>
<evidence type="ECO:0000313" key="3">
    <source>
        <dbReference type="EMBL" id="SHG08627.1"/>
    </source>
</evidence>
<gene>
    <name evidence="2" type="ORF">GT747_03640</name>
    <name evidence="3" type="ORF">SAMN05444424_1414</name>
</gene>
<dbReference type="Proteomes" id="UP000184089">
    <property type="component" value="Unassembled WGS sequence"/>
</dbReference>
<reference evidence="3" key="1">
    <citation type="submission" date="2016-11" db="EMBL/GenBank/DDBJ databases">
        <authorList>
            <person name="Varghese N."/>
            <person name="Submissions S."/>
        </authorList>
    </citation>
    <scope>NUCLEOTIDE SEQUENCE</scope>
    <source>
        <strain evidence="3">DSM 4029</strain>
    </source>
</reference>
<reference evidence="4" key="2">
    <citation type="submission" date="2016-11" db="EMBL/GenBank/DDBJ databases">
        <authorList>
            <person name="Jaros S."/>
            <person name="Januszkiewicz K."/>
            <person name="Wedrychowicz H."/>
        </authorList>
    </citation>
    <scope>NUCLEOTIDE SEQUENCE [LARGE SCALE GENOMIC DNA]</scope>
    <source>
        <strain evidence="4">DSM 4029</strain>
    </source>
</reference>
<keyword evidence="5" id="KW-1185">Reference proteome</keyword>
<dbReference type="AlphaFoldDB" id="A0AAQ1MDF2"/>
<feature type="domain" description="M23ase beta-sheet core" evidence="1">
    <location>
        <begin position="32"/>
        <end position="128"/>
    </location>
</feature>
<evidence type="ECO:0000313" key="4">
    <source>
        <dbReference type="Proteomes" id="UP000184089"/>
    </source>
</evidence>
<dbReference type="InterPro" id="IPR016047">
    <property type="entry name" value="M23ase_b-sheet_dom"/>
</dbReference>
<evidence type="ECO:0000313" key="2">
    <source>
        <dbReference type="EMBL" id="MZL68868.1"/>
    </source>
</evidence>
<dbReference type="EMBL" id="FQVY01000002">
    <property type="protein sequence ID" value="SHG08627.1"/>
    <property type="molecule type" value="Genomic_DNA"/>
</dbReference>
<organism evidence="3 4">
    <name type="scientific">Bittarella massiliensis</name>
    <name type="common">ex Durand et al. 2017</name>
    <dbReference type="NCBI Taxonomy" id="1720313"/>
    <lineage>
        <taxon>Bacteria</taxon>
        <taxon>Bacillati</taxon>
        <taxon>Bacillota</taxon>
        <taxon>Clostridia</taxon>
        <taxon>Eubacteriales</taxon>
        <taxon>Oscillospiraceae</taxon>
        <taxon>Bittarella (ex Durand et al. 2017)</taxon>
    </lineage>
</organism>
<dbReference type="CDD" id="cd12797">
    <property type="entry name" value="M23_peptidase"/>
    <property type="match status" value="1"/>
</dbReference>
<dbReference type="SUPFAM" id="SSF51261">
    <property type="entry name" value="Duplicated hybrid motif"/>
    <property type="match status" value="1"/>
</dbReference>
<protein>
    <submittedName>
        <fullName evidence="3">Peptidase family M23</fullName>
    </submittedName>
    <submittedName>
        <fullName evidence="2">Peptidoglycan DD-metalloendopeptidase family protein</fullName>
    </submittedName>
</protein>
<dbReference type="EMBL" id="WWVX01000002">
    <property type="protein sequence ID" value="MZL68868.1"/>
    <property type="molecule type" value="Genomic_DNA"/>
</dbReference>
<dbReference type="Proteomes" id="UP000474718">
    <property type="component" value="Unassembled WGS sequence"/>
</dbReference>
<dbReference type="Gene3D" id="2.70.70.10">
    <property type="entry name" value="Glucose Permease (Domain IIA)"/>
    <property type="match status" value="1"/>
</dbReference>
<evidence type="ECO:0000259" key="1">
    <source>
        <dbReference type="Pfam" id="PF01551"/>
    </source>
</evidence>
<evidence type="ECO:0000313" key="5">
    <source>
        <dbReference type="Proteomes" id="UP000474718"/>
    </source>
</evidence>